<comment type="caution">
    <text evidence="6">The sequence shown here is derived from an EMBL/GenBank/DDBJ whole genome shotgun (WGS) entry which is preliminary data.</text>
</comment>
<comment type="cofactor">
    <cofactor evidence="1">
        <name>FAD</name>
        <dbReference type="ChEBI" id="CHEBI:57692"/>
    </cofactor>
</comment>
<proteinExistence type="predicted"/>
<keyword evidence="3" id="KW-0274">FAD</keyword>
<evidence type="ECO:0000256" key="4">
    <source>
        <dbReference type="ARBA" id="ARBA00023002"/>
    </source>
</evidence>
<accession>A0A7W7RF84</accession>
<organism evidence="6 7">
    <name type="scientific">Lipingzhangella halophila</name>
    <dbReference type="NCBI Taxonomy" id="1783352"/>
    <lineage>
        <taxon>Bacteria</taxon>
        <taxon>Bacillati</taxon>
        <taxon>Actinomycetota</taxon>
        <taxon>Actinomycetes</taxon>
        <taxon>Streptosporangiales</taxon>
        <taxon>Nocardiopsidaceae</taxon>
        <taxon>Lipingzhangella</taxon>
    </lineage>
</organism>
<dbReference type="Gene3D" id="3.50.50.60">
    <property type="entry name" value="FAD/NAD(P)-binding domain"/>
    <property type="match status" value="1"/>
</dbReference>
<dbReference type="InterPro" id="IPR036188">
    <property type="entry name" value="FAD/NAD-bd_sf"/>
</dbReference>
<evidence type="ECO:0000256" key="1">
    <source>
        <dbReference type="ARBA" id="ARBA00001974"/>
    </source>
</evidence>
<keyword evidence="7" id="KW-1185">Reference proteome</keyword>
<keyword evidence="2" id="KW-0285">Flavoprotein</keyword>
<evidence type="ECO:0000313" key="7">
    <source>
        <dbReference type="Proteomes" id="UP000523007"/>
    </source>
</evidence>
<evidence type="ECO:0000313" key="6">
    <source>
        <dbReference type="EMBL" id="MBB4930892.1"/>
    </source>
</evidence>
<dbReference type="Pfam" id="PF00890">
    <property type="entry name" value="FAD_binding_2"/>
    <property type="match status" value="1"/>
</dbReference>
<protein>
    <submittedName>
        <fullName evidence="6">Choline dehydrogenase-like flavoprotein</fullName>
    </submittedName>
</protein>
<feature type="domain" description="FAD-dependent oxidoreductase 2 FAD-binding" evidence="5">
    <location>
        <begin position="14"/>
        <end position="135"/>
    </location>
</feature>
<evidence type="ECO:0000259" key="5">
    <source>
        <dbReference type="Pfam" id="PF00890"/>
    </source>
</evidence>
<dbReference type="AlphaFoldDB" id="A0A7W7RF84"/>
<dbReference type="GO" id="GO:0016491">
    <property type="term" value="F:oxidoreductase activity"/>
    <property type="evidence" value="ECO:0007669"/>
    <property type="project" value="UniProtKB-KW"/>
</dbReference>
<dbReference type="Proteomes" id="UP000523007">
    <property type="component" value="Unassembled WGS sequence"/>
</dbReference>
<gene>
    <name evidence="6" type="ORF">F4561_001712</name>
</gene>
<reference evidence="6 7" key="1">
    <citation type="submission" date="2020-08" db="EMBL/GenBank/DDBJ databases">
        <title>Sequencing the genomes of 1000 actinobacteria strains.</title>
        <authorList>
            <person name="Klenk H.-P."/>
        </authorList>
    </citation>
    <scope>NUCLEOTIDE SEQUENCE [LARGE SCALE GENOMIC DNA]</scope>
    <source>
        <strain evidence="6 7">DSM 102030</strain>
    </source>
</reference>
<dbReference type="EMBL" id="JACHJT010000001">
    <property type="protein sequence ID" value="MBB4930892.1"/>
    <property type="molecule type" value="Genomic_DNA"/>
</dbReference>
<dbReference type="PANTHER" id="PTHR43400">
    <property type="entry name" value="FUMARATE REDUCTASE"/>
    <property type="match status" value="1"/>
</dbReference>
<dbReference type="InterPro" id="IPR003953">
    <property type="entry name" value="FAD-dep_OxRdtase_2_FAD-bd"/>
</dbReference>
<keyword evidence="4" id="KW-0560">Oxidoreductase</keyword>
<sequence>MNTHEHSDTDTEYDVVVVGGGNAAFSAAHAARERGARVLMLEKATREEAGGNSFYTAGAFRAAHNGLDDLLPLVDDASRERAEHTVLPPYPAEHFRRDMERLTDGRNDPGLTRVLVESSRDIVRWLAEKGVRWQLLYERQTYLSNGEWVFFGGLNIGTVDGGKGLVSHHTEQAVHSGIEMGGLFWGNYPGGSGLTAGTVLGRIAGHDATDSM</sequence>
<evidence type="ECO:0000256" key="3">
    <source>
        <dbReference type="ARBA" id="ARBA00022827"/>
    </source>
</evidence>
<dbReference type="InterPro" id="IPR050315">
    <property type="entry name" value="FAD-oxidoreductase_2"/>
</dbReference>
<evidence type="ECO:0000256" key="2">
    <source>
        <dbReference type="ARBA" id="ARBA00022630"/>
    </source>
</evidence>
<dbReference type="SUPFAM" id="SSF51905">
    <property type="entry name" value="FAD/NAD(P)-binding domain"/>
    <property type="match status" value="1"/>
</dbReference>
<dbReference type="RefSeq" id="WP_184576378.1">
    <property type="nucleotide sequence ID" value="NZ_JACHJT010000001.1"/>
</dbReference>
<dbReference type="PANTHER" id="PTHR43400:SF7">
    <property type="entry name" value="FAD-DEPENDENT OXIDOREDUCTASE 2 FAD BINDING DOMAIN-CONTAINING PROTEIN"/>
    <property type="match status" value="1"/>
</dbReference>
<name>A0A7W7RF84_9ACTN</name>